<proteinExistence type="predicted"/>
<accession>A0AAD9GV04</accession>
<dbReference type="PANTHER" id="PTHR21831:SF2">
    <property type="entry name" value="MICROTUBULE-ASSOCIATED PROTEIN 10"/>
    <property type="match status" value="1"/>
</dbReference>
<gene>
    <name evidence="1" type="ORF">P3T76_004525</name>
</gene>
<dbReference type="GO" id="GO:0005881">
    <property type="term" value="C:cytoplasmic microtubule"/>
    <property type="evidence" value="ECO:0007669"/>
    <property type="project" value="TreeGrafter"/>
</dbReference>
<keyword evidence="2" id="KW-1185">Reference proteome</keyword>
<dbReference type="GO" id="GO:0008017">
    <property type="term" value="F:microtubule binding"/>
    <property type="evidence" value="ECO:0007669"/>
    <property type="project" value="InterPro"/>
</dbReference>
<reference evidence="1" key="1">
    <citation type="submission" date="2023-08" db="EMBL/GenBank/DDBJ databases">
        <title>Reference Genome Resource for the Citrus Pathogen Phytophthora citrophthora.</title>
        <authorList>
            <person name="Moller H."/>
            <person name="Coetzee B."/>
            <person name="Rose L.J."/>
            <person name="Van Niekerk J.M."/>
        </authorList>
    </citation>
    <scope>NUCLEOTIDE SEQUENCE</scope>
    <source>
        <strain evidence="1">STE-U-9442</strain>
    </source>
</reference>
<sequence>MEDADRNVHLVSVASCDSEASLTPLSTSLLFSLQLYIDHVALEAPVTSSAASNSLLLAFQLLEYEIVVFDAALTCPEACTPPSEAVVTRFRHGKSCLFESEPNELVRELQRDVELPLTLLLLAKEHGRARLRAFASVPLYLHVGLLDDELPNCSILLRICEWASQNGSWELRDHHNAIVGRVTGAVTLSCLGKTLAPHLKQTLGVQVSKSQSSSPRAEKESIVQPTATVDTGAVDLKEQHKAPIETPEEVTLGESTKKLEKIDAGVQCDKDQLIEDMAELELPRQGYCSNSKGISAEQSIETKFKHSNVEGHALYHKSSATHKSVSSPRRIPSRHSSQNLYVPVAAIKRGLLLPRELPPPLFFQKGSV</sequence>
<dbReference type="GO" id="GO:0032467">
    <property type="term" value="P:positive regulation of cytokinesis"/>
    <property type="evidence" value="ECO:0007669"/>
    <property type="project" value="TreeGrafter"/>
</dbReference>
<protein>
    <submittedName>
        <fullName evidence="1">Uncharacterized protein</fullName>
    </submittedName>
</protein>
<dbReference type="PANTHER" id="PTHR21831">
    <property type="entry name" value="MICROTUBULE-ASSOCIATED PROTEIN 10"/>
    <property type="match status" value="1"/>
</dbReference>
<dbReference type="EMBL" id="JASMQC010000006">
    <property type="protein sequence ID" value="KAK1944613.1"/>
    <property type="molecule type" value="Genomic_DNA"/>
</dbReference>
<evidence type="ECO:0000313" key="2">
    <source>
        <dbReference type="Proteomes" id="UP001259832"/>
    </source>
</evidence>
<dbReference type="InterPro" id="IPR039302">
    <property type="entry name" value="MAP10"/>
</dbReference>
<dbReference type="GO" id="GO:0051256">
    <property type="term" value="P:mitotic spindle midzone assembly"/>
    <property type="evidence" value="ECO:0007669"/>
    <property type="project" value="TreeGrafter"/>
</dbReference>
<dbReference type="AlphaFoldDB" id="A0AAD9GV04"/>
<dbReference type="GO" id="GO:0097431">
    <property type="term" value="C:mitotic spindle pole"/>
    <property type="evidence" value="ECO:0007669"/>
    <property type="project" value="TreeGrafter"/>
</dbReference>
<dbReference type="GO" id="GO:0005813">
    <property type="term" value="C:centrosome"/>
    <property type="evidence" value="ECO:0007669"/>
    <property type="project" value="TreeGrafter"/>
</dbReference>
<dbReference type="Pfam" id="PF14924">
    <property type="entry name" value="MAP10_N"/>
    <property type="match status" value="1"/>
</dbReference>
<dbReference type="GO" id="GO:0030496">
    <property type="term" value="C:midbody"/>
    <property type="evidence" value="ECO:0007669"/>
    <property type="project" value="TreeGrafter"/>
</dbReference>
<dbReference type="Proteomes" id="UP001259832">
    <property type="component" value="Unassembled WGS sequence"/>
</dbReference>
<comment type="caution">
    <text evidence="1">The sequence shown here is derived from an EMBL/GenBank/DDBJ whole genome shotgun (WGS) entry which is preliminary data.</text>
</comment>
<evidence type="ECO:0000313" key="1">
    <source>
        <dbReference type="EMBL" id="KAK1944613.1"/>
    </source>
</evidence>
<name>A0AAD9GV04_9STRA</name>
<dbReference type="GO" id="GO:1990023">
    <property type="term" value="C:mitotic spindle midzone"/>
    <property type="evidence" value="ECO:0007669"/>
    <property type="project" value="TreeGrafter"/>
</dbReference>
<dbReference type="GO" id="GO:0031122">
    <property type="term" value="P:cytoplasmic microtubule organization"/>
    <property type="evidence" value="ECO:0007669"/>
    <property type="project" value="TreeGrafter"/>
</dbReference>
<organism evidence="1 2">
    <name type="scientific">Phytophthora citrophthora</name>
    <dbReference type="NCBI Taxonomy" id="4793"/>
    <lineage>
        <taxon>Eukaryota</taxon>
        <taxon>Sar</taxon>
        <taxon>Stramenopiles</taxon>
        <taxon>Oomycota</taxon>
        <taxon>Peronosporomycetes</taxon>
        <taxon>Peronosporales</taxon>
        <taxon>Peronosporaceae</taxon>
        <taxon>Phytophthora</taxon>
    </lineage>
</organism>